<evidence type="ECO:0000313" key="2">
    <source>
        <dbReference type="Proteomes" id="UP000321310"/>
    </source>
</evidence>
<dbReference type="InterPro" id="IPR021352">
    <property type="entry name" value="DUF2971"/>
</dbReference>
<dbReference type="EMBL" id="VOWB01000028">
    <property type="protein sequence ID" value="TXE83199.1"/>
    <property type="molecule type" value="Genomic_DNA"/>
</dbReference>
<sequence length="212" mass="25529">MIRKMPKEFYKFRALQEYKGQYILPEKVEEIFIKNCLYAPSFEKLNDIEEGLFYYEKFTKEELENIKHLKETKHICSFSSTQLKNFEKLMWAHYANGSKGIKIKFSLTKDTPTKVIYKKECERTTYSDIKVTKNDLDTILSTKDECWKYEQEYRVISNKKYIPINITELTFGKNIQYNDVKNIAEKIIKINQNLKDKIYYYPSKYAKKNQIF</sequence>
<proteinExistence type="predicted"/>
<gene>
    <name evidence="1" type="ORF">FPD46_03140</name>
</gene>
<comment type="caution">
    <text evidence="1">The sequence shown here is derived from an EMBL/GenBank/DDBJ whole genome shotgun (WGS) entry which is preliminary data.</text>
</comment>
<dbReference type="RefSeq" id="WP_147575298.1">
    <property type="nucleotide sequence ID" value="NZ_VOWB01000028.1"/>
</dbReference>
<dbReference type="AlphaFoldDB" id="A0A5C7DQG9"/>
<reference evidence="1 2" key="1">
    <citation type="submission" date="2019-07" db="EMBL/GenBank/DDBJ databases">
        <title>Rapid identification of Enteric Bacteria from Whole Genome Sequences (WGS) using Average Nucleotide Identity (ANI).</title>
        <authorList>
            <person name="Lane C."/>
        </authorList>
    </citation>
    <scope>NUCLEOTIDE SEQUENCE [LARGE SCALE GENOMIC DNA]</scope>
    <source>
        <strain evidence="1 2">2016D-0250</strain>
    </source>
</reference>
<dbReference type="Proteomes" id="UP000321310">
    <property type="component" value="Unassembled WGS sequence"/>
</dbReference>
<dbReference type="Pfam" id="PF11185">
    <property type="entry name" value="DUF2971"/>
    <property type="match status" value="1"/>
</dbReference>
<evidence type="ECO:0000313" key="1">
    <source>
        <dbReference type="EMBL" id="TXE83199.1"/>
    </source>
</evidence>
<accession>A0A5C7DQG9</accession>
<protein>
    <submittedName>
        <fullName evidence="1">DUF2971 domain-containing protein</fullName>
    </submittedName>
</protein>
<organism evidence="1 2">
    <name type="scientific">Campylobacter peloridis</name>
    <dbReference type="NCBI Taxonomy" id="488546"/>
    <lineage>
        <taxon>Bacteria</taxon>
        <taxon>Pseudomonadati</taxon>
        <taxon>Campylobacterota</taxon>
        <taxon>Epsilonproteobacteria</taxon>
        <taxon>Campylobacterales</taxon>
        <taxon>Campylobacteraceae</taxon>
        <taxon>Campylobacter</taxon>
    </lineage>
</organism>
<name>A0A5C7DQG9_9BACT</name>